<sequence length="177" mass="19870">MPRSCAFYATDTDLLPLLLDIEAQAPVDYICLPDIWSPDLMRYASAGDIPQLLETPTGTLSRQMFIVDRGHAPEPAGQLHASGRMRYRLGPPQVGRGLCFDEYGLHPGGALLPSRLYTVGADADVLRRFNQFDRRLRRVFYRVRGWPVGPQAHHLLMQGMRLTAFLTAPPEADLRPE</sequence>
<dbReference type="OrthoDB" id="8454485at2"/>
<dbReference type="STRING" id="517719.SAMN05421762_2323"/>
<dbReference type="Proteomes" id="UP000231644">
    <property type="component" value="Unassembled WGS sequence"/>
</dbReference>
<keyword evidence="2" id="KW-1185">Reference proteome</keyword>
<accession>A0A1I1MBG0</accession>
<dbReference type="RefSeq" id="WP_093447956.1">
    <property type="nucleotide sequence ID" value="NZ_FNZG01000001.1"/>
</dbReference>
<gene>
    <name evidence="1" type="ORF">SAMN05421762_2323</name>
</gene>
<organism evidence="1 2">
    <name type="scientific">Pseudooceanicola nitratireducens</name>
    <dbReference type="NCBI Taxonomy" id="517719"/>
    <lineage>
        <taxon>Bacteria</taxon>
        <taxon>Pseudomonadati</taxon>
        <taxon>Pseudomonadota</taxon>
        <taxon>Alphaproteobacteria</taxon>
        <taxon>Rhodobacterales</taxon>
        <taxon>Paracoccaceae</taxon>
        <taxon>Pseudooceanicola</taxon>
    </lineage>
</organism>
<evidence type="ECO:0000313" key="2">
    <source>
        <dbReference type="Proteomes" id="UP000231644"/>
    </source>
</evidence>
<dbReference type="EMBL" id="FOLX01000001">
    <property type="protein sequence ID" value="SFC82172.1"/>
    <property type="molecule type" value="Genomic_DNA"/>
</dbReference>
<name>A0A1I1MBG0_9RHOB</name>
<proteinExistence type="predicted"/>
<evidence type="ECO:0000313" key="1">
    <source>
        <dbReference type="EMBL" id="SFC82172.1"/>
    </source>
</evidence>
<dbReference type="AlphaFoldDB" id="A0A1I1MBG0"/>
<protein>
    <submittedName>
        <fullName evidence="1">Uncharacterized protein</fullName>
    </submittedName>
</protein>
<reference evidence="1 2" key="1">
    <citation type="submission" date="2016-10" db="EMBL/GenBank/DDBJ databases">
        <authorList>
            <person name="de Groot N.N."/>
        </authorList>
    </citation>
    <scope>NUCLEOTIDE SEQUENCE [LARGE SCALE GENOMIC DNA]</scope>
    <source>
        <strain evidence="1 2">DSM 29619</strain>
    </source>
</reference>